<dbReference type="Pfam" id="PF00232">
    <property type="entry name" value="Glyco_hydro_1"/>
    <property type="match status" value="1"/>
</dbReference>
<feature type="binding site" evidence="10">
    <location>
        <position position="302"/>
    </location>
    <ligand>
        <name>substrate</name>
    </ligand>
</feature>
<keyword evidence="6" id="KW-0119">Carbohydrate metabolism</keyword>
<name>A0A8J3ZTS8_9ACTN</name>
<evidence type="ECO:0000313" key="12">
    <source>
        <dbReference type="EMBL" id="GIJ68280.1"/>
    </source>
</evidence>
<feature type="active site" description="Proton donor" evidence="9">
    <location>
        <position position="169"/>
    </location>
</feature>
<dbReference type="PANTHER" id="PTHR10353">
    <property type="entry name" value="GLYCOSYL HYDROLASE"/>
    <property type="match status" value="1"/>
</dbReference>
<dbReference type="EC" id="3.2.1.21" evidence="3 11"/>
<evidence type="ECO:0000256" key="4">
    <source>
        <dbReference type="ARBA" id="ARBA00022801"/>
    </source>
</evidence>
<evidence type="ECO:0000256" key="6">
    <source>
        <dbReference type="ARBA" id="ARBA00023277"/>
    </source>
</evidence>
<dbReference type="PRINTS" id="PR00131">
    <property type="entry name" value="GLHYDRLASE1"/>
</dbReference>
<keyword evidence="8" id="KW-0624">Polysaccharide degradation</keyword>
<dbReference type="PROSITE" id="PS00653">
    <property type="entry name" value="GLYCOSYL_HYDROL_F1_2"/>
    <property type="match status" value="1"/>
</dbReference>
<reference evidence="12" key="1">
    <citation type="submission" date="2021-01" db="EMBL/GenBank/DDBJ databases">
        <title>Whole genome shotgun sequence of Virgisporangium ochraceum NBRC 16418.</title>
        <authorList>
            <person name="Komaki H."/>
            <person name="Tamura T."/>
        </authorList>
    </citation>
    <scope>NUCLEOTIDE SEQUENCE</scope>
    <source>
        <strain evidence="12">NBRC 16418</strain>
    </source>
</reference>
<keyword evidence="5" id="KW-0136">Cellulose degradation</keyword>
<evidence type="ECO:0000256" key="7">
    <source>
        <dbReference type="ARBA" id="ARBA00023295"/>
    </source>
</evidence>
<feature type="binding site" evidence="10">
    <location>
        <position position="23"/>
    </location>
    <ligand>
        <name>substrate</name>
    </ligand>
</feature>
<dbReference type="RefSeq" id="WP_203928232.1">
    <property type="nucleotide sequence ID" value="NZ_BOPH01000039.1"/>
</dbReference>
<keyword evidence="7 11" id="KW-0326">Glycosidase</keyword>
<feature type="binding site" evidence="10">
    <location>
        <position position="168"/>
    </location>
    <ligand>
        <name>substrate</name>
    </ligand>
</feature>
<organism evidence="12 13">
    <name type="scientific">Virgisporangium ochraceum</name>
    <dbReference type="NCBI Taxonomy" id="65505"/>
    <lineage>
        <taxon>Bacteria</taxon>
        <taxon>Bacillati</taxon>
        <taxon>Actinomycetota</taxon>
        <taxon>Actinomycetes</taxon>
        <taxon>Micromonosporales</taxon>
        <taxon>Micromonosporaceae</taxon>
        <taxon>Virgisporangium</taxon>
    </lineage>
</organism>
<dbReference type="GO" id="GO:0008422">
    <property type="term" value="F:beta-glucosidase activity"/>
    <property type="evidence" value="ECO:0007669"/>
    <property type="project" value="UniProtKB-EC"/>
</dbReference>
<evidence type="ECO:0000256" key="11">
    <source>
        <dbReference type="RuleBase" id="RU361175"/>
    </source>
</evidence>
<dbReference type="EMBL" id="BOPH01000039">
    <property type="protein sequence ID" value="GIJ68280.1"/>
    <property type="molecule type" value="Genomic_DNA"/>
</dbReference>
<gene>
    <name evidence="12" type="ORF">Voc01_031970</name>
</gene>
<evidence type="ECO:0000256" key="3">
    <source>
        <dbReference type="ARBA" id="ARBA00012744"/>
    </source>
</evidence>
<accession>A0A8J3ZTS8</accession>
<evidence type="ECO:0000256" key="2">
    <source>
        <dbReference type="ARBA" id="ARBA00010838"/>
    </source>
</evidence>
<evidence type="ECO:0000256" key="8">
    <source>
        <dbReference type="ARBA" id="ARBA00023326"/>
    </source>
</evidence>
<dbReference type="GO" id="GO:0030245">
    <property type="term" value="P:cellulose catabolic process"/>
    <property type="evidence" value="ECO:0007669"/>
    <property type="project" value="UniProtKB-KW"/>
</dbReference>
<feature type="active site" description="Nucleophile" evidence="9">
    <location>
        <position position="360"/>
    </location>
</feature>
<dbReference type="Proteomes" id="UP000635606">
    <property type="component" value="Unassembled WGS sequence"/>
</dbReference>
<dbReference type="FunFam" id="3.20.20.80:FF:000004">
    <property type="entry name" value="Beta-glucosidase 6-phospho-beta-glucosidase"/>
    <property type="match status" value="1"/>
</dbReference>
<dbReference type="InterPro" id="IPR017736">
    <property type="entry name" value="Glyco_hydro_1_beta-glucosidase"/>
</dbReference>
<keyword evidence="4 11" id="KW-0378">Hydrolase</keyword>
<proteinExistence type="inferred from homology"/>
<comment type="caution">
    <text evidence="12">The sequence shown here is derived from an EMBL/GenBank/DDBJ whole genome shotgun (WGS) entry which is preliminary data.</text>
</comment>
<evidence type="ECO:0000313" key="13">
    <source>
        <dbReference type="Proteomes" id="UP000635606"/>
    </source>
</evidence>
<dbReference type="PANTHER" id="PTHR10353:SF36">
    <property type="entry name" value="LP05116P"/>
    <property type="match status" value="1"/>
</dbReference>
<evidence type="ECO:0000256" key="1">
    <source>
        <dbReference type="ARBA" id="ARBA00000448"/>
    </source>
</evidence>
<keyword evidence="13" id="KW-1185">Reference proteome</keyword>
<dbReference type="Gene3D" id="3.20.20.80">
    <property type="entry name" value="Glycosidases"/>
    <property type="match status" value="1"/>
</dbReference>
<dbReference type="AlphaFoldDB" id="A0A8J3ZTS8"/>
<evidence type="ECO:0000256" key="9">
    <source>
        <dbReference type="PIRSR" id="PIRSR617736-1"/>
    </source>
</evidence>
<feature type="binding site" evidence="10">
    <location>
        <position position="401"/>
    </location>
    <ligand>
        <name>substrate</name>
    </ligand>
</feature>
<dbReference type="SUPFAM" id="SSF51445">
    <property type="entry name" value="(Trans)glycosidases"/>
    <property type="match status" value="1"/>
</dbReference>
<dbReference type="InterPro" id="IPR001360">
    <property type="entry name" value="Glyco_hydro_1"/>
</dbReference>
<protein>
    <recommendedName>
        <fullName evidence="3 11">Beta-glucosidase</fullName>
        <ecNumber evidence="3 11">3.2.1.21</ecNumber>
    </recommendedName>
</protein>
<evidence type="ECO:0000256" key="10">
    <source>
        <dbReference type="PIRSR" id="PIRSR617736-2"/>
    </source>
</evidence>
<comment type="similarity">
    <text evidence="2 11">Belongs to the glycosyl hydrolase 1 family.</text>
</comment>
<evidence type="ECO:0000256" key="5">
    <source>
        <dbReference type="ARBA" id="ARBA00023001"/>
    </source>
</evidence>
<dbReference type="NCBIfam" id="TIGR03356">
    <property type="entry name" value="BGL"/>
    <property type="match status" value="1"/>
</dbReference>
<dbReference type="GO" id="GO:0005829">
    <property type="term" value="C:cytosol"/>
    <property type="evidence" value="ECO:0007669"/>
    <property type="project" value="TreeGrafter"/>
</dbReference>
<feature type="binding site" evidence="10">
    <location>
        <position position="124"/>
    </location>
    <ligand>
        <name>substrate</name>
    </ligand>
</feature>
<comment type="catalytic activity">
    <reaction evidence="1 11">
        <text>Hydrolysis of terminal, non-reducing beta-D-glucosyl residues with release of beta-D-glucose.</text>
        <dbReference type="EC" id="3.2.1.21"/>
    </reaction>
</comment>
<dbReference type="InterPro" id="IPR033132">
    <property type="entry name" value="GH_1_N_CS"/>
</dbReference>
<sequence>MSDLPLPVFPPGFTWGVSTASYQIEGAVAEGGRGTSVWDTFAHTPGRTKDGDTGDVACDHYHRYPEDVRLMADLGVGAYRFSVAWPRVQPTGGGKANADGLDFYDRLVDALAARGISPLVTLFHWDLPQPLEDAGGWLNRDTAARFAEYADLVAERLKDRVGLWITLNEPVIVTSLGYVLGVHAPGRAGAENALPSVHHQLLAHGLATAAIRRHSAAPVAIANNYTPAWAVGPDGRPESATDDDRAAAQLYDLFHNRLFTDPLLDGRYPDGVEAFGPADGLVLDGDLEVISQPLDALGVNYYNPTAVRTPTGDLPFDIARLEGYERTGFDWPVVPGGLRETLVDLLHQRYAGLPPVWITESGCAYPRATDDPERIAYLDSHVRAVHEAIAAGVDVRGYCVWSLLDNFEWAEGYSQRFGLVDVDFDTLERTPRASFHWYRDLIR</sequence>
<dbReference type="InterPro" id="IPR017853">
    <property type="entry name" value="GH"/>
</dbReference>
<feature type="binding site" evidence="10">
    <location>
        <begin position="408"/>
        <end position="409"/>
    </location>
    <ligand>
        <name>substrate</name>
    </ligand>
</feature>